<dbReference type="OrthoDB" id="329835at2759"/>
<dbReference type="OMA" id="INGTHET"/>
<evidence type="ECO:0000256" key="1">
    <source>
        <dbReference type="ARBA" id="ARBA00022450"/>
    </source>
</evidence>
<feature type="compositionally biased region" description="Low complexity" evidence="7">
    <location>
        <begin position="367"/>
        <end position="380"/>
    </location>
</feature>
<dbReference type="InterPro" id="IPR011032">
    <property type="entry name" value="GroES-like_sf"/>
</dbReference>
<dbReference type="Gene3D" id="3.40.50.150">
    <property type="entry name" value="Vaccinia Virus protein VP39"/>
    <property type="match status" value="1"/>
</dbReference>
<dbReference type="SMART" id="SM00829">
    <property type="entry name" value="PKS_ER"/>
    <property type="match status" value="1"/>
</dbReference>
<dbReference type="SUPFAM" id="SSF53335">
    <property type="entry name" value="S-adenosyl-L-methionine-dependent methyltransferases"/>
    <property type="match status" value="1"/>
</dbReference>
<dbReference type="InterPro" id="IPR057326">
    <property type="entry name" value="KR_dom"/>
</dbReference>
<protein>
    <recommendedName>
        <fullName evidence="8">Carrier domain-containing protein</fullName>
    </recommendedName>
</protein>
<dbReference type="RefSeq" id="XP_001219309.1">
    <property type="nucleotide sequence ID" value="XM_001219308.1"/>
</dbReference>
<dbReference type="GO" id="GO:0004312">
    <property type="term" value="F:fatty acid synthase activity"/>
    <property type="evidence" value="ECO:0007669"/>
    <property type="project" value="TreeGrafter"/>
</dbReference>
<dbReference type="Pfam" id="PF00550">
    <property type="entry name" value="PP-binding"/>
    <property type="match status" value="1"/>
</dbReference>
<dbReference type="PROSITE" id="PS00012">
    <property type="entry name" value="PHOSPHOPANTETHEINE"/>
    <property type="match status" value="1"/>
</dbReference>
<evidence type="ECO:0000313" key="10">
    <source>
        <dbReference type="Proteomes" id="UP000001056"/>
    </source>
</evidence>
<dbReference type="GO" id="GO:0016491">
    <property type="term" value="F:oxidoreductase activity"/>
    <property type="evidence" value="ECO:0007669"/>
    <property type="project" value="UniProtKB-KW"/>
</dbReference>
<proteinExistence type="predicted"/>
<reference evidence="10" key="1">
    <citation type="journal article" date="2015" name="Genome Announc.">
        <title>Draft genome sequence of the cellulolytic fungus Chaetomium globosum.</title>
        <authorList>
            <person name="Cuomo C.A."/>
            <person name="Untereiner W.A."/>
            <person name="Ma L.-J."/>
            <person name="Grabherr M."/>
            <person name="Birren B.W."/>
        </authorList>
    </citation>
    <scope>NUCLEOTIDE SEQUENCE [LARGE SCALE GENOMIC DNA]</scope>
    <source>
        <strain evidence="10">ATCC 6205 / CBS 148.51 / DSM 1962 / NBRC 6347 / NRRL 1970</strain>
    </source>
</reference>
<dbReference type="SMART" id="SM00822">
    <property type="entry name" value="PKS_KR"/>
    <property type="match status" value="1"/>
</dbReference>
<keyword evidence="5" id="KW-0511">Multifunctional enzyme</keyword>
<dbReference type="Proteomes" id="UP000001056">
    <property type="component" value="Unassembled WGS sequence"/>
</dbReference>
<dbReference type="InterPro" id="IPR050091">
    <property type="entry name" value="PKS_NRPS_Biosynth_Enz"/>
</dbReference>
<dbReference type="GeneID" id="4387582"/>
<dbReference type="PROSITE" id="PS50075">
    <property type="entry name" value="CARRIER"/>
    <property type="match status" value="1"/>
</dbReference>
<dbReference type="Gene3D" id="3.40.50.720">
    <property type="entry name" value="NAD(P)-binding Rossmann-like Domain"/>
    <property type="match status" value="2"/>
</dbReference>
<evidence type="ECO:0000256" key="7">
    <source>
        <dbReference type="SAM" id="MobiDB-lite"/>
    </source>
</evidence>
<evidence type="ECO:0000313" key="9">
    <source>
        <dbReference type="EMBL" id="EAQ91853.1"/>
    </source>
</evidence>
<evidence type="ECO:0000256" key="4">
    <source>
        <dbReference type="ARBA" id="ARBA00023002"/>
    </source>
</evidence>
<dbReference type="Pfam" id="PF08240">
    <property type="entry name" value="ADH_N"/>
    <property type="match status" value="1"/>
</dbReference>
<keyword evidence="1" id="KW-0596">Phosphopantetheine</keyword>
<keyword evidence="10" id="KW-1185">Reference proteome</keyword>
<evidence type="ECO:0000256" key="5">
    <source>
        <dbReference type="ARBA" id="ARBA00023268"/>
    </source>
</evidence>
<gene>
    <name evidence="9" type="ORF">CHGG_00088</name>
</gene>
<dbReference type="HOGENOM" id="CLU_000022_31_8_1"/>
<dbReference type="VEuPathDB" id="FungiDB:CHGG_00088"/>
<dbReference type="Pfam" id="PF08659">
    <property type="entry name" value="KR"/>
    <property type="match status" value="1"/>
</dbReference>
<dbReference type="InterPro" id="IPR036291">
    <property type="entry name" value="NAD(P)-bd_dom_sf"/>
</dbReference>
<dbReference type="Gene3D" id="3.90.180.10">
    <property type="entry name" value="Medium-chain alcohol dehydrogenases, catalytic domain"/>
    <property type="match status" value="1"/>
</dbReference>
<dbReference type="Pfam" id="PF13602">
    <property type="entry name" value="ADH_zinc_N_2"/>
    <property type="match status" value="1"/>
</dbReference>
<dbReference type="InterPro" id="IPR013968">
    <property type="entry name" value="PKS_KR"/>
</dbReference>
<keyword evidence="6" id="KW-0808">Transferase</keyword>
<dbReference type="InterPro" id="IPR029063">
    <property type="entry name" value="SAM-dependent_MTases_sf"/>
</dbReference>
<dbReference type="PANTHER" id="PTHR43775:SF37">
    <property type="entry name" value="SI:DKEY-61P9.11"/>
    <property type="match status" value="1"/>
</dbReference>
<keyword evidence="4" id="KW-0560">Oxidoreductase</keyword>
<dbReference type="STRING" id="306901.Q2HI66"/>
<dbReference type="GO" id="GO:0031177">
    <property type="term" value="F:phosphopantetheine binding"/>
    <property type="evidence" value="ECO:0007669"/>
    <property type="project" value="InterPro"/>
</dbReference>
<name>Q2HI66_CHAGB</name>
<dbReference type="CDD" id="cd05195">
    <property type="entry name" value="enoyl_red"/>
    <property type="match status" value="1"/>
</dbReference>
<dbReference type="InterPro" id="IPR020806">
    <property type="entry name" value="PKS_PP-bd"/>
</dbReference>
<accession>Q2HI66</accession>
<dbReference type="EMBL" id="CH408029">
    <property type="protein sequence ID" value="EAQ91853.1"/>
    <property type="molecule type" value="Genomic_DNA"/>
</dbReference>
<dbReference type="InterPro" id="IPR036736">
    <property type="entry name" value="ACP-like_sf"/>
</dbReference>
<organism evidence="9 10">
    <name type="scientific">Chaetomium globosum (strain ATCC 6205 / CBS 148.51 / DSM 1962 / NBRC 6347 / NRRL 1970)</name>
    <name type="common">Soil fungus</name>
    <dbReference type="NCBI Taxonomy" id="306901"/>
    <lineage>
        <taxon>Eukaryota</taxon>
        <taxon>Fungi</taxon>
        <taxon>Dikarya</taxon>
        <taxon>Ascomycota</taxon>
        <taxon>Pezizomycotina</taxon>
        <taxon>Sordariomycetes</taxon>
        <taxon>Sordariomycetidae</taxon>
        <taxon>Sordariales</taxon>
        <taxon>Chaetomiaceae</taxon>
        <taxon>Chaetomium</taxon>
    </lineage>
</organism>
<evidence type="ECO:0000256" key="3">
    <source>
        <dbReference type="ARBA" id="ARBA00022857"/>
    </source>
</evidence>
<dbReference type="InParanoid" id="Q2HI66"/>
<feature type="domain" description="Carrier" evidence="8">
    <location>
        <begin position="1066"/>
        <end position="1141"/>
    </location>
</feature>
<dbReference type="Pfam" id="PF08242">
    <property type="entry name" value="Methyltransf_12"/>
    <property type="match status" value="1"/>
</dbReference>
<keyword evidence="2" id="KW-0597">Phosphoprotein</keyword>
<dbReference type="InterPro" id="IPR020843">
    <property type="entry name" value="ER"/>
</dbReference>
<dbReference type="Gene3D" id="1.10.1200.10">
    <property type="entry name" value="ACP-like"/>
    <property type="match status" value="1"/>
</dbReference>
<dbReference type="SUPFAM" id="SSF51735">
    <property type="entry name" value="NAD(P)-binding Rossmann-fold domains"/>
    <property type="match status" value="2"/>
</dbReference>
<dbReference type="eggNOG" id="KOG1202">
    <property type="taxonomic scope" value="Eukaryota"/>
</dbReference>
<dbReference type="GO" id="GO:0044550">
    <property type="term" value="P:secondary metabolite biosynthetic process"/>
    <property type="evidence" value="ECO:0007669"/>
    <property type="project" value="TreeGrafter"/>
</dbReference>
<dbReference type="InterPro" id="IPR009081">
    <property type="entry name" value="PP-bd_ACP"/>
</dbReference>
<dbReference type="PANTHER" id="PTHR43775">
    <property type="entry name" value="FATTY ACID SYNTHASE"/>
    <property type="match status" value="1"/>
</dbReference>
<dbReference type="AlphaFoldDB" id="Q2HI66"/>
<dbReference type="InterPro" id="IPR013217">
    <property type="entry name" value="Methyltransf_12"/>
</dbReference>
<evidence type="ECO:0000256" key="2">
    <source>
        <dbReference type="ARBA" id="ARBA00022553"/>
    </source>
</evidence>
<keyword evidence="6" id="KW-0012">Acyltransferase</keyword>
<evidence type="ECO:0000256" key="6">
    <source>
        <dbReference type="ARBA" id="ARBA00023315"/>
    </source>
</evidence>
<dbReference type="GO" id="GO:0006633">
    <property type="term" value="P:fatty acid biosynthetic process"/>
    <property type="evidence" value="ECO:0007669"/>
    <property type="project" value="TreeGrafter"/>
</dbReference>
<dbReference type="SUPFAM" id="SSF50129">
    <property type="entry name" value="GroES-like"/>
    <property type="match status" value="1"/>
</dbReference>
<sequence length="1148" mass="125219">MSKLLEWGDGGDGEGEVPGYAEYMFTDVSAGYFPQARERFKGAPNMRFQAFDITRDALQQGFVAGSYDLVVAPNVVHATPCLRETLANLRPLLKDDGMLLLVELSTVMRMPTFIFGNFSGWWLGEEDGRVWEPYVLPERWDEELKAAGFTGVDALVADGEMPWQMGVVMVSRPKVEEKTEPDRKVTLLCQDPADGPVQSLVAGLESEGWDVLPCRLGELPPTGRDIISCIDLETRFFDQGYLTEANFTAFQGLLRHLQDKDSRILWLTPPFQVKCRDPRGAQALGVMRTIRAELGLSLFTLELDYEREAQHAVHLISKVFVKKVQNSQDGDILNADREFAIDNGTILLSRYHPFSITREQTLPPDNTTASTPTPITTVSPCHSIPPTATTLRIPHPGHLPSLTWTTTALLSPSHLPPTHVLIRIHSAALNFRDILLATGTIPAPLHTPTPLGYEASGTILHTGTGPAAATRFRPGDRVLLLSPHSTLTTTLCVPAALVVRIPDAMPLGAAAAAPVCFGTVMHALLEVGRLRQGMSVLVHSACGGVGLAALEVCRMVGGVEVFVTVGSEEKVEWLVGGDWGVRRERVFGSRDGGFVEGVMRETQGRGVDLVLNSLSGELLHASWGCVAKYGMLLELGKRDLAGAGRLDMAPFLANRTYAGVDLLQYVAERPEKVTELLTQYVDMYEQGRLRLPHPVSYFQAGDVEQAFRHLQNAGHIGKVVVNMPDDASTLNAVPLPRSVTLDPDATYLLVGGAKGLGTSMSSWLVEHGARNLTFLSRGAGTNPESKALFEELRAMGCSVNVVVGSVENKKDILAAVSSSGKVVRGVFQLAMVMNDAPLVDMKWAQWNATIGPKVRGTWNLHDVLADQPLDFFWMASSIVTLVDEAGQSNYSAGCVFLEAFCQYRHSLGLPATVLNISPIGGVGYVAENAHARRSIKAQGLYTLGEHEFLDFVAHNILAAGSRSNIEVGVKPSSLPGASVLQSWENPNQVVMGLRSASDLPLDDPNSRTNWRRDRRMGRYHNIRPDEEHKASSSGESRMALFLDNIISSDGESVKNRLADPEVVAFLAREIGGKIYEFILKPITGDEEVDTRLTLAQIGLDSLMAIELRRWLRRVFGIVISVLEIMGSGSLIQVGEVVAGKLAEKLTKE</sequence>
<keyword evidence="3" id="KW-0521">NADP</keyword>
<dbReference type="InterPro" id="IPR013154">
    <property type="entry name" value="ADH-like_N"/>
</dbReference>
<evidence type="ECO:0000259" key="8">
    <source>
        <dbReference type="PROSITE" id="PS50075"/>
    </source>
</evidence>
<dbReference type="SUPFAM" id="SSF47336">
    <property type="entry name" value="ACP-like"/>
    <property type="match status" value="1"/>
</dbReference>
<dbReference type="InterPro" id="IPR006162">
    <property type="entry name" value="Ppantetheine_attach_site"/>
</dbReference>
<dbReference type="SMART" id="SM00823">
    <property type="entry name" value="PKS_PP"/>
    <property type="match status" value="1"/>
</dbReference>
<feature type="region of interest" description="Disordered" evidence="7">
    <location>
        <begin position="358"/>
        <end position="381"/>
    </location>
</feature>